<comment type="caution">
    <text evidence="1">The sequence shown here is derived from an EMBL/GenBank/DDBJ whole genome shotgun (WGS) entry which is preliminary data.</text>
</comment>
<reference evidence="2" key="1">
    <citation type="submission" date="2018-09" db="EMBL/GenBank/DDBJ databases">
        <authorList>
            <person name="Livingstone P.G."/>
            <person name="Whitworth D.E."/>
        </authorList>
    </citation>
    <scope>NUCLEOTIDE SEQUENCE [LARGE SCALE GENOMIC DNA]</scope>
    <source>
        <strain evidence="2">CA051B</strain>
    </source>
</reference>
<dbReference type="EMBL" id="RAWB01000028">
    <property type="protein sequence ID" value="RKH66381.1"/>
    <property type="molecule type" value="Genomic_DNA"/>
</dbReference>
<evidence type="ECO:0000313" key="2">
    <source>
        <dbReference type="Proteomes" id="UP000272888"/>
    </source>
</evidence>
<dbReference type="AlphaFoldDB" id="A0A3A8QFD7"/>
<organism evidence="1 2">
    <name type="scientific">Corallococcus llansteffanensis</name>
    <dbReference type="NCBI Taxonomy" id="2316731"/>
    <lineage>
        <taxon>Bacteria</taxon>
        <taxon>Pseudomonadati</taxon>
        <taxon>Myxococcota</taxon>
        <taxon>Myxococcia</taxon>
        <taxon>Myxococcales</taxon>
        <taxon>Cystobacterineae</taxon>
        <taxon>Myxococcaceae</taxon>
        <taxon>Corallococcus</taxon>
    </lineage>
</organism>
<dbReference type="Proteomes" id="UP000272888">
    <property type="component" value="Unassembled WGS sequence"/>
</dbReference>
<sequence length="173" mass="18816">MNEQERDLTAELAQAFVSRSAPDELPMFGAMSEVYFRDPERALAQPSSKEQPLGFGVADAAMLITPVALKVAAEVARFISRELSKHLQEEGSGFLKSLVQRVFQWFKPSRAQTHPPKAVLQGLTPELLVKVHAIALIQAHQVNLPEDKAQLLADSMVGSLSMVAATAVQQPSA</sequence>
<gene>
    <name evidence="1" type="ORF">D7V93_04540</name>
</gene>
<accession>A0A3A8QFD7</accession>
<keyword evidence="2" id="KW-1185">Reference proteome</keyword>
<name>A0A3A8QFD7_9BACT</name>
<dbReference type="RefSeq" id="WP_120642177.1">
    <property type="nucleotide sequence ID" value="NZ_RAWB01000028.1"/>
</dbReference>
<evidence type="ECO:0000313" key="1">
    <source>
        <dbReference type="EMBL" id="RKH66381.1"/>
    </source>
</evidence>
<protein>
    <submittedName>
        <fullName evidence="1">Uncharacterized protein</fullName>
    </submittedName>
</protein>
<proteinExistence type="predicted"/>